<evidence type="ECO:0000259" key="7">
    <source>
        <dbReference type="Pfam" id="PF01545"/>
    </source>
</evidence>
<keyword evidence="3" id="KW-0864">Zinc transport</keyword>
<organism evidence="8 9">
    <name type="scientific">Hydrocarboniphaga effusa AP103</name>
    <dbReference type="NCBI Taxonomy" id="1172194"/>
    <lineage>
        <taxon>Bacteria</taxon>
        <taxon>Pseudomonadati</taxon>
        <taxon>Pseudomonadota</taxon>
        <taxon>Gammaproteobacteria</taxon>
        <taxon>Nevskiales</taxon>
        <taxon>Nevskiaceae</taxon>
        <taxon>Hydrocarboniphaga</taxon>
    </lineage>
</organism>
<comment type="caution">
    <text evidence="8">The sequence shown here is derived from an EMBL/GenBank/DDBJ whole genome shotgun (WGS) entry which is preliminary data.</text>
</comment>
<keyword evidence="9" id="KW-1185">Reference proteome</keyword>
<feature type="transmembrane region" description="Helical" evidence="6">
    <location>
        <begin position="115"/>
        <end position="135"/>
    </location>
</feature>
<accession>I7Z7H1</accession>
<dbReference type="PANTHER" id="PTHR11562:SF17">
    <property type="entry name" value="RE54080P-RELATED"/>
    <property type="match status" value="1"/>
</dbReference>
<keyword evidence="3" id="KW-0862">Zinc</keyword>
<feature type="transmembrane region" description="Helical" evidence="6">
    <location>
        <begin position="178"/>
        <end position="196"/>
    </location>
</feature>
<feature type="transmembrane region" description="Helical" evidence="6">
    <location>
        <begin position="58"/>
        <end position="78"/>
    </location>
</feature>
<dbReference type="EMBL" id="AKGD01000004">
    <property type="protein sequence ID" value="EIT67749.1"/>
    <property type="molecule type" value="Genomic_DNA"/>
</dbReference>
<evidence type="ECO:0000256" key="2">
    <source>
        <dbReference type="ARBA" id="ARBA00022692"/>
    </source>
</evidence>
<dbReference type="OrthoDB" id="9799649at2"/>
<dbReference type="GO" id="GO:0005385">
    <property type="term" value="F:zinc ion transmembrane transporter activity"/>
    <property type="evidence" value="ECO:0007669"/>
    <property type="project" value="TreeGrafter"/>
</dbReference>
<gene>
    <name evidence="8" type="ORF">WQQ_41840</name>
</gene>
<evidence type="ECO:0000256" key="4">
    <source>
        <dbReference type="ARBA" id="ARBA00022989"/>
    </source>
</evidence>
<keyword evidence="3" id="KW-0406">Ion transport</keyword>
<dbReference type="InterPro" id="IPR027469">
    <property type="entry name" value="Cation_efflux_TMD_sf"/>
</dbReference>
<comment type="subcellular location">
    <subcellularLocation>
        <location evidence="1">Membrane</location>
        <topology evidence="1">Multi-pass membrane protein</topology>
    </subcellularLocation>
</comment>
<dbReference type="RefSeq" id="WP_007187119.1">
    <property type="nucleotide sequence ID" value="NZ_AKGD01000004.1"/>
</dbReference>
<reference evidence="8 9" key="1">
    <citation type="journal article" date="2012" name="J. Bacteriol.">
        <title>Genome Sequence of n-Alkane-Degrading Hydrocarboniphaga effusa Strain AP103T (ATCC BAA-332T).</title>
        <authorList>
            <person name="Chang H.K."/>
            <person name="Zylstra G.J."/>
            <person name="Chae J.C."/>
        </authorList>
    </citation>
    <scope>NUCLEOTIDE SEQUENCE [LARGE SCALE GENOMIC DNA]</scope>
    <source>
        <strain evidence="8 9">AP103</strain>
    </source>
</reference>
<evidence type="ECO:0000256" key="3">
    <source>
        <dbReference type="ARBA" id="ARBA00022906"/>
    </source>
</evidence>
<sequence>MAGNCCASSTCSSTQAIPPSYRRALWIALAVNLAMFGVELSAGWGADSASLMADAVDFFGDAANYAVSLLVLSLGLVARARTALLKGLTMGGYGLYVLSQAAWNGWIGAVPHAETMGVIGVIALVANLGVAVLLYTYRSGDANMRSVWLCSRNDAIGNVAVLLAAVGVFGTGTAWPDLIVAVGMAMLGLSAAWQVIGQARRELATVEPRVQFG</sequence>
<dbReference type="PATRIC" id="fig|1172194.4.peg.4060"/>
<keyword evidence="3" id="KW-0813">Transport</keyword>
<dbReference type="InterPro" id="IPR050681">
    <property type="entry name" value="CDF/SLC30A"/>
</dbReference>
<evidence type="ECO:0000313" key="9">
    <source>
        <dbReference type="Proteomes" id="UP000003704"/>
    </source>
</evidence>
<dbReference type="GO" id="GO:0005886">
    <property type="term" value="C:plasma membrane"/>
    <property type="evidence" value="ECO:0007669"/>
    <property type="project" value="TreeGrafter"/>
</dbReference>
<dbReference type="AlphaFoldDB" id="I7Z7H1"/>
<dbReference type="Gene3D" id="1.20.1510.10">
    <property type="entry name" value="Cation efflux protein transmembrane domain"/>
    <property type="match status" value="1"/>
</dbReference>
<keyword evidence="5 6" id="KW-0472">Membrane</keyword>
<name>I7Z7H1_9GAMM</name>
<keyword evidence="4 6" id="KW-1133">Transmembrane helix</keyword>
<evidence type="ECO:0000256" key="6">
    <source>
        <dbReference type="SAM" id="Phobius"/>
    </source>
</evidence>
<dbReference type="Pfam" id="PF01545">
    <property type="entry name" value="Cation_efflux"/>
    <property type="match status" value="1"/>
</dbReference>
<evidence type="ECO:0000313" key="8">
    <source>
        <dbReference type="EMBL" id="EIT67749.1"/>
    </source>
</evidence>
<dbReference type="SUPFAM" id="SSF161111">
    <property type="entry name" value="Cation efflux protein transmembrane domain-like"/>
    <property type="match status" value="1"/>
</dbReference>
<feature type="transmembrane region" description="Helical" evidence="6">
    <location>
        <begin position="24"/>
        <end position="46"/>
    </location>
</feature>
<dbReference type="PANTHER" id="PTHR11562">
    <property type="entry name" value="CATION EFFLUX PROTEIN/ ZINC TRANSPORTER"/>
    <property type="match status" value="1"/>
</dbReference>
<feature type="domain" description="Cation efflux protein transmembrane" evidence="7">
    <location>
        <begin position="25"/>
        <end position="203"/>
    </location>
</feature>
<protein>
    <recommendedName>
        <fullName evidence="7">Cation efflux protein transmembrane domain-containing protein</fullName>
    </recommendedName>
</protein>
<proteinExistence type="predicted"/>
<keyword evidence="2 6" id="KW-0812">Transmembrane</keyword>
<evidence type="ECO:0000256" key="1">
    <source>
        <dbReference type="ARBA" id="ARBA00004141"/>
    </source>
</evidence>
<dbReference type="InterPro" id="IPR058533">
    <property type="entry name" value="Cation_efflux_TM"/>
</dbReference>
<feature type="transmembrane region" description="Helical" evidence="6">
    <location>
        <begin position="90"/>
        <end position="109"/>
    </location>
</feature>
<feature type="transmembrane region" description="Helical" evidence="6">
    <location>
        <begin position="155"/>
        <end position="172"/>
    </location>
</feature>
<dbReference type="STRING" id="1172194.WQQ_41840"/>
<dbReference type="Proteomes" id="UP000003704">
    <property type="component" value="Unassembled WGS sequence"/>
</dbReference>
<evidence type="ECO:0000256" key="5">
    <source>
        <dbReference type="ARBA" id="ARBA00023136"/>
    </source>
</evidence>